<dbReference type="Pfam" id="PF17667">
    <property type="entry name" value="Pkinase_fungal"/>
    <property type="match status" value="1"/>
</dbReference>
<organism evidence="3 4">
    <name type="scientific">Periconia macrospinosa</name>
    <dbReference type="NCBI Taxonomy" id="97972"/>
    <lineage>
        <taxon>Eukaryota</taxon>
        <taxon>Fungi</taxon>
        <taxon>Dikarya</taxon>
        <taxon>Ascomycota</taxon>
        <taxon>Pezizomycotina</taxon>
        <taxon>Dothideomycetes</taxon>
        <taxon>Pleosporomycetidae</taxon>
        <taxon>Pleosporales</taxon>
        <taxon>Massarineae</taxon>
        <taxon>Periconiaceae</taxon>
        <taxon>Periconia</taxon>
    </lineage>
</organism>
<dbReference type="OrthoDB" id="5584477at2759"/>
<dbReference type="InterPro" id="IPR011009">
    <property type="entry name" value="Kinase-like_dom_sf"/>
</dbReference>
<name>A0A2V1D3U4_9PLEO</name>
<dbReference type="Gene3D" id="1.10.510.10">
    <property type="entry name" value="Transferase(Phosphotransferase) domain 1"/>
    <property type="match status" value="1"/>
</dbReference>
<evidence type="ECO:0000313" key="4">
    <source>
        <dbReference type="Proteomes" id="UP000244855"/>
    </source>
</evidence>
<feature type="compositionally biased region" description="Basic residues" evidence="1">
    <location>
        <begin position="541"/>
        <end position="555"/>
    </location>
</feature>
<protein>
    <recommendedName>
        <fullName evidence="2">Fungal-type protein kinase domain-containing protein</fullName>
    </recommendedName>
</protein>
<dbReference type="SUPFAM" id="SSF56112">
    <property type="entry name" value="Protein kinase-like (PK-like)"/>
    <property type="match status" value="1"/>
</dbReference>
<dbReference type="AlphaFoldDB" id="A0A2V1D3U4"/>
<feature type="region of interest" description="Disordered" evidence="1">
    <location>
        <begin position="509"/>
        <end position="584"/>
    </location>
</feature>
<proteinExistence type="predicted"/>
<reference evidence="3 4" key="1">
    <citation type="journal article" date="2018" name="Sci. Rep.">
        <title>Comparative genomics provides insights into the lifestyle and reveals functional heterogeneity of dark septate endophytic fungi.</title>
        <authorList>
            <person name="Knapp D.G."/>
            <person name="Nemeth J.B."/>
            <person name="Barry K."/>
            <person name="Hainaut M."/>
            <person name="Henrissat B."/>
            <person name="Johnson J."/>
            <person name="Kuo A."/>
            <person name="Lim J.H.P."/>
            <person name="Lipzen A."/>
            <person name="Nolan M."/>
            <person name="Ohm R.A."/>
            <person name="Tamas L."/>
            <person name="Grigoriev I.V."/>
            <person name="Spatafora J.W."/>
            <person name="Nagy L.G."/>
            <person name="Kovacs G.M."/>
        </authorList>
    </citation>
    <scope>NUCLEOTIDE SEQUENCE [LARGE SCALE GENOMIC DNA]</scope>
    <source>
        <strain evidence="3 4">DSE2036</strain>
    </source>
</reference>
<dbReference type="STRING" id="97972.A0A2V1D3U4"/>
<evidence type="ECO:0000313" key="3">
    <source>
        <dbReference type="EMBL" id="PVH92701.1"/>
    </source>
</evidence>
<dbReference type="PANTHER" id="PTHR38248:SF2">
    <property type="entry name" value="FUNK1 11"/>
    <property type="match status" value="1"/>
</dbReference>
<keyword evidence="4" id="KW-1185">Reference proteome</keyword>
<dbReference type="Proteomes" id="UP000244855">
    <property type="component" value="Unassembled WGS sequence"/>
</dbReference>
<dbReference type="EMBL" id="KZ805656">
    <property type="protein sequence ID" value="PVH92701.1"/>
    <property type="molecule type" value="Genomic_DNA"/>
</dbReference>
<feature type="domain" description="Fungal-type protein kinase" evidence="2">
    <location>
        <begin position="283"/>
        <end position="702"/>
    </location>
</feature>
<dbReference type="PANTHER" id="PTHR38248">
    <property type="entry name" value="FUNK1 6"/>
    <property type="match status" value="1"/>
</dbReference>
<dbReference type="InterPro" id="IPR040976">
    <property type="entry name" value="Pkinase_fungal"/>
</dbReference>
<sequence length="803" mass="90394">MTDTPRSAIIKAKPIAHGLDAFRESAPLLSRELNNSSPTTQLDRIENEVVQDHALDLISALQILPASRILPSSSGGKNLFSDLSRLNLAINTSDFDVRRVVPLLAAVLNYESDTDIWEKVYSLVESTVTTGTEPSTPPLSGLSRTASFQQTPWTFNTGSFADTSDLRRNVDPILKNEVEDNLRIDHPDVFDTFFRQIPRLYEMTATVLQSCKDAEPPLFQEDVGWADWPPGCEEASVLQFLSRHIDHFLLLSDKHGFRPSKRRRCITTPNKPIPGSISKRKLDVGLAYDSNNELEESGKQGYNWSHILIPGELKSNPREDSHSSTWLDLVRYVREVFSAQDTRRFVLGFTLCGSTMRIWEFDRLGVVGSTPFDVNKDAHVFVSVVMGCLWMSEEELGFDPTIVGDGRRYTSVQRAGQMERLCLQDLIKRQRSVAGRATTCWKGSVVDMAEQSLVIKDSWEYEERPEEGLLLKEATEAGVENVARYYHHETVCIGGSVDDVLDNVRKGLNNAAGRNPLQRRGTRSESVISPITSDVSGAGRGRSRGRSRTMTRKRSSNSIQASMPPTKRSCSDSPVKHGMQQRKNRVHRRLIMQDVGKSIFDASSPRALLMALLGGIKGHESLLDAKILHRDVSVGNVMLTMAEDDGFLIDLDLAIKLDREHASGAPSKTGTKVFMAIGALYGDEDHNFMHDLESFFWVLFWIGVHWNGPGLPRRRTEYESWNYKDTRELAEVKAGKVLEQEKFDKEVDKNFTAYCKVLIPCIRELRRAVFPGGKRWTTEDRQLYSRMKSILQQARGDLESAEQ</sequence>
<gene>
    <name evidence="3" type="ORF">DM02DRAFT_267208</name>
</gene>
<accession>A0A2V1D3U4</accession>
<evidence type="ECO:0000259" key="2">
    <source>
        <dbReference type="Pfam" id="PF17667"/>
    </source>
</evidence>
<evidence type="ECO:0000256" key="1">
    <source>
        <dbReference type="SAM" id="MobiDB-lite"/>
    </source>
</evidence>